<gene>
    <name evidence="1" type="ORF">WMG39_00160</name>
</gene>
<evidence type="ECO:0000313" key="2">
    <source>
        <dbReference type="Proteomes" id="UP001384579"/>
    </source>
</evidence>
<accession>A0ABU8YFW8</accession>
<comment type="caution">
    <text evidence="1">The sequence shown here is derived from an EMBL/GenBank/DDBJ whole genome shotgun (WGS) entry which is preliminary data.</text>
</comment>
<keyword evidence="2" id="KW-1185">Reference proteome</keyword>
<dbReference type="Proteomes" id="UP001384579">
    <property type="component" value="Unassembled WGS sequence"/>
</dbReference>
<dbReference type="EMBL" id="JBBLXS010000001">
    <property type="protein sequence ID" value="MEK0183255.1"/>
    <property type="molecule type" value="Genomic_DNA"/>
</dbReference>
<reference evidence="1 2" key="1">
    <citation type="journal article" date="2020" name="Harmful Algae">
        <title>Molecular and morphological characterization of a novel dihydroanatoxin-a producing Microcoleus species (cyanobacteria) from the Russian River, California, USA.</title>
        <authorList>
            <person name="Conklin K.Y."/>
            <person name="Stancheva R."/>
            <person name="Otten T.G."/>
            <person name="Fadness R."/>
            <person name="Boyer G.L."/>
            <person name="Read B."/>
            <person name="Zhang X."/>
            <person name="Sheath R.G."/>
        </authorList>
    </citation>
    <scope>NUCLEOTIDE SEQUENCE [LARGE SCALE GENOMIC DNA]</scope>
    <source>
        <strain evidence="1 2">PTRS2</strain>
    </source>
</reference>
<name>A0ABU8YFW8_9CYAN</name>
<proteinExistence type="predicted"/>
<protein>
    <submittedName>
        <fullName evidence="1">Uncharacterized protein</fullName>
    </submittedName>
</protein>
<evidence type="ECO:0000313" key="1">
    <source>
        <dbReference type="EMBL" id="MEK0183255.1"/>
    </source>
</evidence>
<dbReference type="RefSeq" id="WP_340518228.1">
    <property type="nucleotide sequence ID" value="NZ_JBBLXS010000001.1"/>
</dbReference>
<organism evidence="1 2">
    <name type="scientific">Microcoleus anatoxicus PTRS2</name>
    <dbReference type="NCBI Taxonomy" id="2705321"/>
    <lineage>
        <taxon>Bacteria</taxon>
        <taxon>Bacillati</taxon>
        <taxon>Cyanobacteriota</taxon>
        <taxon>Cyanophyceae</taxon>
        <taxon>Oscillatoriophycideae</taxon>
        <taxon>Oscillatoriales</taxon>
        <taxon>Microcoleaceae</taxon>
        <taxon>Microcoleus</taxon>
        <taxon>Microcoleus anatoxicus</taxon>
    </lineage>
</organism>
<sequence>MTENAVKVDISFQSLLEAISSLGVAERYKIWEFLEAELFSNEDDSPEDIAEIEAARTDYKAGDYTTFDRYMAGRANKST</sequence>